<dbReference type="InterPro" id="IPR011060">
    <property type="entry name" value="RibuloseP-bd_barrel"/>
</dbReference>
<dbReference type="SUPFAM" id="SSF51366">
    <property type="entry name" value="Ribulose-phoshate binding barrel"/>
    <property type="match status" value="1"/>
</dbReference>
<dbReference type="FunFam" id="3.20.20.70:FF:000037">
    <property type="entry name" value="Tryptophan synthase alpha chain"/>
    <property type="match status" value="1"/>
</dbReference>
<dbReference type="HAMAP" id="MF_00131">
    <property type="entry name" value="Trp_synth_alpha"/>
    <property type="match status" value="1"/>
</dbReference>
<feature type="active site" description="Proton acceptor" evidence="9">
    <location>
        <position position="60"/>
    </location>
</feature>
<keyword evidence="6 9" id="KW-0057">Aromatic amino acid biosynthesis</keyword>
<comment type="caution">
    <text evidence="11">The sequence shown here is derived from an EMBL/GenBank/DDBJ whole genome shotgun (WGS) entry which is preliminary data.</text>
</comment>
<proteinExistence type="inferred from homology"/>
<dbReference type="GO" id="GO:0004834">
    <property type="term" value="F:tryptophan synthase activity"/>
    <property type="evidence" value="ECO:0007669"/>
    <property type="project" value="UniProtKB-UniRule"/>
</dbReference>
<dbReference type="STRING" id="272627.CCC_03830"/>
<name>A0A0C2YX19_PARME</name>
<dbReference type="InterPro" id="IPR002028">
    <property type="entry name" value="Trp_synthase_suA"/>
</dbReference>
<dbReference type="RefSeq" id="WP_041040202.1">
    <property type="nucleotide sequence ID" value="NZ_JXSL01000022.1"/>
</dbReference>
<comment type="pathway">
    <text evidence="2 9">Amino-acid biosynthesis; L-tryptophan biosynthesis; L-tryptophan from chorismate: step 5/5.</text>
</comment>
<dbReference type="NCBIfam" id="TIGR00262">
    <property type="entry name" value="trpA"/>
    <property type="match status" value="1"/>
</dbReference>
<dbReference type="GO" id="GO:0005829">
    <property type="term" value="C:cytosol"/>
    <property type="evidence" value="ECO:0007669"/>
    <property type="project" value="TreeGrafter"/>
</dbReference>
<dbReference type="InterPro" id="IPR013785">
    <property type="entry name" value="Aldolase_TIM"/>
</dbReference>
<accession>A0A0C2YX19</accession>
<feature type="active site" description="Proton acceptor" evidence="9">
    <location>
        <position position="49"/>
    </location>
</feature>
<evidence type="ECO:0000256" key="3">
    <source>
        <dbReference type="ARBA" id="ARBA00011270"/>
    </source>
</evidence>
<evidence type="ECO:0000313" key="11">
    <source>
        <dbReference type="EMBL" id="KIL99658.1"/>
    </source>
</evidence>
<dbReference type="CDD" id="cd04724">
    <property type="entry name" value="Tryptophan_synthase_alpha"/>
    <property type="match status" value="1"/>
</dbReference>
<evidence type="ECO:0000313" key="12">
    <source>
        <dbReference type="Proteomes" id="UP000031971"/>
    </source>
</evidence>
<evidence type="ECO:0000256" key="9">
    <source>
        <dbReference type="HAMAP-Rule" id="MF_00131"/>
    </source>
</evidence>
<comment type="subunit">
    <text evidence="3 9">Tetramer of two alpha and two beta chains.</text>
</comment>
<dbReference type="EMBL" id="JXSL01000022">
    <property type="protein sequence ID" value="KIL99658.1"/>
    <property type="molecule type" value="Genomic_DNA"/>
</dbReference>
<gene>
    <name evidence="9" type="primary">trpA</name>
    <name evidence="11" type="ORF">CCC_03830</name>
</gene>
<organism evidence="11 12">
    <name type="scientific">Paramagnetospirillum magnetotacticum MS-1</name>
    <dbReference type="NCBI Taxonomy" id="272627"/>
    <lineage>
        <taxon>Bacteria</taxon>
        <taxon>Pseudomonadati</taxon>
        <taxon>Pseudomonadota</taxon>
        <taxon>Alphaproteobacteria</taxon>
        <taxon>Rhodospirillales</taxon>
        <taxon>Magnetospirillaceae</taxon>
        <taxon>Paramagnetospirillum</taxon>
    </lineage>
</organism>
<reference evidence="11 12" key="1">
    <citation type="submission" date="2015-01" db="EMBL/GenBank/DDBJ databases">
        <title>Genome Sequence of Magnetospirillum magnetotacticum Strain MS-1.</title>
        <authorList>
            <person name="Marinov G.K."/>
            <person name="Smalley M.D."/>
            <person name="DeSalvo G."/>
        </authorList>
    </citation>
    <scope>NUCLEOTIDE SEQUENCE [LARGE SCALE GENOMIC DNA]</scope>
    <source>
        <strain evidence="11 12">MS-1</strain>
    </source>
</reference>
<keyword evidence="5 9" id="KW-0822">Tryptophan biosynthesis</keyword>
<evidence type="ECO:0000256" key="1">
    <source>
        <dbReference type="ARBA" id="ARBA00003365"/>
    </source>
</evidence>
<dbReference type="PROSITE" id="PS00167">
    <property type="entry name" value="TRP_SYNTHASE_ALPHA"/>
    <property type="match status" value="1"/>
</dbReference>
<evidence type="ECO:0000256" key="5">
    <source>
        <dbReference type="ARBA" id="ARBA00022822"/>
    </source>
</evidence>
<comment type="function">
    <text evidence="1 9">The alpha subunit is responsible for the aldol cleavage of indoleglycerol phosphate to indole and glyceraldehyde 3-phosphate.</text>
</comment>
<keyword evidence="12" id="KW-1185">Reference proteome</keyword>
<dbReference type="AlphaFoldDB" id="A0A0C2YX19"/>
<evidence type="ECO:0000256" key="10">
    <source>
        <dbReference type="RuleBase" id="RU003662"/>
    </source>
</evidence>
<dbReference type="OrthoDB" id="9804578at2"/>
<dbReference type="UniPathway" id="UPA00035">
    <property type="reaction ID" value="UER00044"/>
</dbReference>
<comment type="catalytic activity">
    <reaction evidence="8 9">
        <text>(1S,2R)-1-C-(indol-3-yl)glycerol 3-phosphate + L-serine = D-glyceraldehyde 3-phosphate + L-tryptophan + H2O</text>
        <dbReference type="Rhea" id="RHEA:10532"/>
        <dbReference type="ChEBI" id="CHEBI:15377"/>
        <dbReference type="ChEBI" id="CHEBI:33384"/>
        <dbReference type="ChEBI" id="CHEBI:57912"/>
        <dbReference type="ChEBI" id="CHEBI:58866"/>
        <dbReference type="ChEBI" id="CHEBI:59776"/>
        <dbReference type="EC" id="4.2.1.20"/>
    </reaction>
</comment>
<evidence type="ECO:0000256" key="8">
    <source>
        <dbReference type="ARBA" id="ARBA00049047"/>
    </source>
</evidence>
<protein>
    <recommendedName>
        <fullName evidence="9">Tryptophan synthase alpha chain</fullName>
        <ecNumber evidence="9">4.2.1.20</ecNumber>
    </recommendedName>
</protein>
<dbReference type="Gene3D" id="3.20.20.70">
    <property type="entry name" value="Aldolase class I"/>
    <property type="match status" value="1"/>
</dbReference>
<evidence type="ECO:0000256" key="7">
    <source>
        <dbReference type="ARBA" id="ARBA00023239"/>
    </source>
</evidence>
<keyword evidence="7 9" id="KW-0456">Lyase</keyword>
<dbReference type="Pfam" id="PF00290">
    <property type="entry name" value="Trp_syntA"/>
    <property type="match status" value="1"/>
</dbReference>
<sequence>MSRLEQRFAKLKAENRAALVTFITAGDPDRATSQALLDGMPAAGADIIELGMPFTDPMADGPVIELAAGRALKAGGSLKQTLEMVEVFRKTDSETPIILMGYYNPVYAWGAEKFSADAARAGVDGLIIVDLPPEEADELVPHLRRSGIDFIVLTTPTSDDARLPVVLSNASGFVYYVSIAGITGTASAAQSAIDDAVARIRRHTDLPVCVGFGIKAPAQAAQVARVADGAVVGSAIVSVLADNIGKPSAVSAPLALVKDLAEGVRGARK</sequence>
<evidence type="ECO:0000256" key="6">
    <source>
        <dbReference type="ARBA" id="ARBA00023141"/>
    </source>
</evidence>
<keyword evidence="4 9" id="KW-0028">Amino-acid biosynthesis</keyword>
<dbReference type="EC" id="4.2.1.20" evidence="9"/>
<dbReference type="PANTHER" id="PTHR43406">
    <property type="entry name" value="TRYPTOPHAN SYNTHASE, ALPHA CHAIN"/>
    <property type="match status" value="1"/>
</dbReference>
<evidence type="ECO:0000256" key="2">
    <source>
        <dbReference type="ARBA" id="ARBA00004733"/>
    </source>
</evidence>
<dbReference type="Proteomes" id="UP000031971">
    <property type="component" value="Unassembled WGS sequence"/>
</dbReference>
<dbReference type="InterPro" id="IPR018204">
    <property type="entry name" value="Trp_synthase_alpha_AS"/>
</dbReference>
<evidence type="ECO:0000256" key="4">
    <source>
        <dbReference type="ARBA" id="ARBA00022605"/>
    </source>
</evidence>
<comment type="similarity">
    <text evidence="9 10">Belongs to the TrpA family.</text>
</comment>
<dbReference type="PANTHER" id="PTHR43406:SF1">
    <property type="entry name" value="TRYPTOPHAN SYNTHASE ALPHA CHAIN, CHLOROPLASTIC"/>
    <property type="match status" value="1"/>
</dbReference>